<protein>
    <submittedName>
        <fullName evidence="1">Uncharacterized protein</fullName>
    </submittedName>
</protein>
<sequence>MGQNIIYNDECLSYDEVCERFSYVQDEYSIDEDLGKNKEKATSYVSQYTKEEIEFMLKECICTTVKELEKKVDDMFGGAECIYNTEINSWNEVLASIRLDEDIIELKLTNDFVCDSMIDINYIYITLYKNGKGLFTECIERISEEYEFTGSSFIPITENEIYFKTLDKNEFIGRVLSELR</sequence>
<dbReference type="AlphaFoldDB" id="A0A2S7FFM2"/>
<organism evidence="1 2">
    <name type="scientific">Clostridium butyricum</name>
    <dbReference type="NCBI Taxonomy" id="1492"/>
    <lineage>
        <taxon>Bacteria</taxon>
        <taxon>Bacillati</taxon>
        <taxon>Bacillota</taxon>
        <taxon>Clostridia</taxon>
        <taxon>Eubacteriales</taxon>
        <taxon>Clostridiaceae</taxon>
        <taxon>Clostridium</taxon>
    </lineage>
</organism>
<dbReference type="EMBL" id="LRDH01000001">
    <property type="protein sequence ID" value="PPV18039.1"/>
    <property type="molecule type" value="Genomic_DNA"/>
</dbReference>
<accession>A0A2S7FFM2</accession>
<proteinExistence type="predicted"/>
<gene>
    <name evidence="1" type="ORF">AWN73_01130</name>
</gene>
<evidence type="ECO:0000313" key="2">
    <source>
        <dbReference type="Proteomes" id="UP000238081"/>
    </source>
</evidence>
<dbReference type="Proteomes" id="UP000238081">
    <property type="component" value="Unassembled WGS sequence"/>
</dbReference>
<evidence type="ECO:0000313" key="1">
    <source>
        <dbReference type="EMBL" id="PPV18039.1"/>
    </source>
</evidence>
<name>A0A2S7FFM2_CLOBU</name>
<dbReference type="RefSeq" id="WP_027635777.1">
    <property type="nucleotide sequence ID" value="NZ_CANCWB010000001.1"/>
</dbReference>
<reference evidence="1 2" key="1">
    <citation type="submission" date="2016-01" db="EMBL/GenBank/DDBJ databases">
        <title>Characterization of the Clostridium difficile lineages that are prevalent in Hong Kong and China.</title>
        <authorList>
            <person name="Kwok J.S.-L."/>
            <person name="Lam W.-Y."/>
            <person name="Ip M."/>
            <person name="Chan T.-F."/>
            <person name="Hawkey P.M."/>
            <person name="Tsui S.K.-W."/>
        </authorList>
    </citation>
    <scope>NUCLEOTIDE SEQUENCE [LARGE SCALE GENOMIC DNA]</scope>
    <source>
        <strain evidence="1 2">300064</strain>
    </source>
</reference>
<comment type="caution">
    <text evidence="1">The sequence shown here is derived from an EMBL/GenBank/DDBJ whole genome shotgun (WGS) entry which is preliminary data.</text>
</comment>